<keyword evidence="3 6" id="KW-1133">Transmembrane helix</keyword>
<evidence type="ECO:0000256" key="4">
    <source>
        <dbReference type="ARBA" id="ARBA00023136"/>
    </source>
</evidence>
<dbReference type="Pfam" id="PF16016">
    <property type="entry name" value="VASt"/>
    <property type="match status" value="1"/>
</dbReference>
<feature type="compositionally biased region" description="Basic and acidic residues" evidence="5">
    <location>
        <begin position="487"/>
        <end position="496"/>
    </location>
</feature>
<reference evidence="8 9" key="1">
    <citation type="journal article" date="2018" name="Mol. Biol. Evol.">
        <title>Analysis of the draft genome of the red seaweed Gracilariopsis chorda provides insights into genome size evolution in Rhodophyta.</title>
        <authorList>
            <person name="Lee J."/>
            <person name="Yang E.C."/>
            <person name="Graf L."/>
            <person name="Yang J.H."/>
            <person name="Qiu H."/>
            <person name="Zel Zion U."/>
            <person name="Chan C.X."/>
            <person name="Stephens T.G."/>
            <person name="Weber A.P.M."/>
            <person name="Boo G.H."/>
            <person name="Boo S.M."/>
            <person name="Kim K.M."/>
            <person name="Shin Y."/>
            <person name="Jung M."/>
            <person name="Lee S.J."/>
            <person name="Yim H.S."/>
            <person name="Lee J.H."/>
            <person name="Bhattacharya D."/>
            <person name="Yoon H.S."/>
        </authorList>
    </citation>
    <scope>NUCLEOTIDE SEQUENCE [LARGE SCALE GENOMIC DNA]</scope>
    <source>
        <strain evidence="8 9">SKKU-2015</strain>
        <tissue evidence="8">Whole body</tissue>
    </source>
</reference>
<evidence type="ECO:0000256" key="5">
    <source>
        <dbReference type="SAM" id="MobiDB-lite"/>
    </source>
</evidence>
<evidence type="ECO:0000259" key="7">
    <source>
        <dbReference type="PROSITE" id="PS51778"/>
    </source>
</evidence>
<proteinExistence type="predicted"/>
<evidence type="ECO:0000256" key="2">
    <source>
        <dbReference type="ARBA" id="ARBA00022692"/>
    </source>
</evidence>
<dbReference type="GO" id="GO:0005789">
    <property type="term" value="C:endoplasmic reticulum membrane"/>
    <property type="evidence" value="ECO:0007669"/>
    <property type="project" value="TreeGrafter"/>
</dbReference>
<feature type="compositionally biased region" description="Polar residues" evidence="5">
    <location>
        <begin position="38"/>
        <end position="63"/>
    </location>
</feature>
<organism evidence="8 9">
    <name type="scientific">Gracilariopsis chorda</name>
    <dbReference type="NCBI Taxonomy" id="448386"/>
    <lineage>
        <taxon>Eukaryota</taxon>
        <taxon>Rhodophyta</taxon>
        <taxon>Florideophyceae</taxon>
        <taxon>Rhodymeniophycidae</taxon>
        <taxon>Gracilariales</taxon>
        <taxon>Gracilariaceae</taxon>
        <taxon>Gracilariopsis</taxon>
    </lineage>
</organism>
<accession>A0A2V3JCU2</accession>
<dbReference type="PANTHER" id="PTHR23319">
    <property type="entry name" value="GRAM DOMAIN CONTAINING 1B, ISOFORM E"/>
    <property type="match status" value="1"/>
</dbReference>
<dbReference type="PROSITE" id="PS51778">
    <property type="entry name" value="VAST"/>
    <property type="match status" value="1"/>
</dbReference>
<dbReference type="InterPro" id="IPR004182">
    <property type="entry name" value="GRAM"/>
</dbReference>
<evidence type="ECO:0000313" key="8">
    <source>
        <dbReference type="EMBL" id="PXF50030.1"/>
    </source>
</evidence>
<dbReference type="AlphaFoldDB" id="A0A2V3JCU2"/>
<dbReference type="SMART" id="SM00568">
    <property type="entry name" value="GRAM"/>
    <property type="match status" value="1"/>
</dbReference>
<dbReference type="Proteomes" id="UP000247409">
    <property type="component" value="Unassembled WGS sequence"/>
</dbReference>
<sequence>MPVPPSEPPEQSQPELFQTSSLYIDNPPPSSDRPRCDTQLSEQNNSSSFSARPTNRTSPNQVDPTFELVKTKKQMREERAQRIAAEQAVWVRNKFFLAESEQLFASFSAALVKHIMLQGRIHITTSAICFYAKIFGKVTKDSFPYSAIARVKKRRGGFIANAIKIFFADESQPPVVIGSLNHRERAFKMIQSRLREINPIAAEPTDADEYGSNLSASNSHSAESEDHSFDDDESNSNGVHSARRASRDDALSPRATSKSVPTTPSFIGARSPDDSSDAASQKSSDADEASETAPVPKRNLVWKTQHDVVDRVFGKAFEKKTERARGILDAPPKEVFNLIFVGDWLRHYHDAGNNREVTFTQWSRDEDGFMMREVNYRKPLGYKIGPKETRVNEKQRYSFTQDGGAVIEVESHSLDALCGDYFVVELYFELIPQHNGTKTLMIASVALNFVRSTMLRGKIEAGALAETKVAFQRLCEMTNKAVDELRAEARKEEQSRQRKGSKRPTGRGTVSTASSKMVHVPEPSPLNIGESAKGVRSGDQHETTAVHSPSTVVVKDSESTKWLRIGALVALAMVCVLLFTVMVLLLRMRRDVATLEQLIAEVSRVNPSDSPSGTCGKGI</sequence>
<feature type="region of interest" description="Disordered" evidence="5">
    <location>
        <begin position="203"/>
        <end position="299"/>
    </location>
</feature>
<name>A0A2V3JCU2_9FLOR</name>
<evidence type="ECO:0000313" key="9">
    <source>
        <dbReference type="Proteomes" id="UP000247409"/>
    </source>
</evidence>
<keyword evidence="9" id="KW-1185">Reference proteome</keyword>
<dbReference type="Pfam" id="PF02893">
    <property type="entry name" value="GRAM"/>
    <property type="match status" value="1"/>
</dbReference>
<feature type="domain" description="VASt" evidence="7">
    <location>
        <begin position="317"/>
        <end position="486"/>
    </location>
</feature>
<dbReference type="GO" id="GO:0140268">
    <property type="term" value="C:endoplasmic reticulum-plasma membrane contact site"/>
    <property type="evidence" value="ECO:0007669"/>
    <property type="project" value="TreeGrafter"/>
</dbReference>
<dbReference type="OrthoDB" id="2162691at2759"/>
<feature type="region of interest" description="Disordered" evidence="5">
    <location>
        <begin position="487"/>
        <end position="551"/>
    </location>
</feature>
<feature type="region of interest" description="Disordered" evidence="5">
    <location>
        <begin position="1"/>
        <end position="64"/>
    </location>
</feature>
<keyword evidence="2 6" id="KW-0812">Transmembrane</keyword>
<dbReference type="GO" id="GO:0005886">
    <property type="term" value="C:plasma membrane"/>
    <property type="evidence" value="ECO:0007669"/>
    <property type="project" value="TreeGrafter"/>
</dbReference>
<gene>
    <name evidence="8" type="ORF">BWQ96_00190</name>
</gene>
<feature type="transmembrane region" description="Helical" evidence="6">
    <location>
        <begin position="562"/>
        <end position="586"/>
    </location>
</feature>
<dbReference type="InterPro" id="IPR031968">
    <property type="entry name" value="VASt"/>
</dbReference>
<keyword evidence="4 6" id="KW-0472">Membrane</keyword>
<dbReference type="InterPro" id="IPR051482">
    <property type="entry name" value="Cholesterol_transport"/>
</dbReference>
<dbReference type="EMBL" id="NBIV01000001">
    <property type="protein sequence ID" value="PXF50030.1"/>
    <property type="molecule type" value="Genomic_DNA"/>
</dbReference>
<dbReference type="InterPro" id="IPR011993">
    <property type="entry name" value="PH-like_dom_sf"/>
</dbReference>
<dbReference type="Gene3D" id="2.30.29.30">
    <property type="entry name" value="Pleckstrin-homology domain (PH domain)/Phosphotyrosine-binding domain (PTB)"/>
    <property type="match status" value="1"/>
</dbReference>
<dbReference type="PANTHER" id="PTHR23319:SF4">
    <property type="entry name" value="GRAM DOMAIN CONTAINING 1B, ISOFORM E"/>
    <property type="match status" value="1"/>
</dbReference>
<dbReference type="GO" id="GO:0120015">
    <property type="term" value="F:sterol transfer activity"/>
    <property type="evidence" value="ECO:0007669"/>
    <property type="project" value="TreeGrafter"/>
</dbReference>
<evidence type="ECO:0000256" key="1">
    <source>
        <dbReference type="ARBA" id="ARBA00004167"/>
    </source>
</evidence>
<dbReference type="GO" id="GO:0032366">
    <property type="term" value="P:intracellular sterol transport"/>
    <property type="evidence" value="ECO:0007669"/>
    <property type="project" value="TreeGrafter"/>
</dbReference>
<evidence type="ECO:0000256" key="6">
    <source>
        <dbReference type="SAM" id="Phobius"/>
    </source>
</evidence>
<comment type="subcellular location">
    <subcellularLocation>
        <location evidence="1">Membrane</location>
        <topology evidence="1">Single-pass membrane protein</topology>
    </subcellularLocation>
</comment>
<protein>
    <submittedName>
        <fullName evidence="8">Protein VASCULAR ASSOCIATED DEATH 1, chloroplastic</fullName>
    </submittedName>
</protein>
<dbReference type="STRING" id="448386.A0A2V3JCU2"/>
<comment type="caution">
    <text evidence="8">The sequence shown here is derived from an EMBL/GenBank/DDBJ whole genome shotgun (WGS) entry which is preliminary data.</text>
</comment>
<evidence type="ECO:0000256" key="3">
    <source>
        <dbReference type="ARBA" id="ARBA00022989"/>
    </source>
</evidence>
<dbReference type="GO" id="GO:0032934">
    <property type="term" value="F:sterol binding"/>
    <property type="evidence" value="ECO:0007669"/>
    <property type="project" value="TreeGrafter"/>
</dbReference>
<feature type="compositionally biased region" description="Polar residues" evidence="5">
    <location>
        <begin position="254"/>
        <end position="265"/>
    </location>
</feature>